<dbReference type="InterPro" id="IPR029063">
    <property type="entry name" value="SAM-dependent_MTases_sf"/>
</dbReference>
<sequence length="233" mass="26408">MNAQRLSERLTRVASYVEKGAIVADIGSDHAYLPCYLIHHQLAIKVVAGEVAKGPYESALSQVLAEQLQEKVTVRFANGLQAIKRDDFVDTVTIAGMGGPLIATILNQDIERLTTVNRLILQPNIHAKAIREWAILNEWKLVAEEILQEDDKIYEILVLERGHMKLSATQALMGPFLIIDKKNQVFRLKWSKESAEWIRILKAIHGAQISREVEMKKHEIEEKLKIVREALES</sequence>
<dbReference type="PANTHER" id="PTHR38451">
    <property type="entry name" value="TRNA (ADENINE(22)-N(1))-METHYLTRANSFERASE"/>
    <property type="match status" value="1"/>
</dbReference>
<keyword evidence="1" id="KW-0808">Transferase</keyword>
<dbReference type="KEGG" id="panc:E2636_06985"/>
<evidence type="ECO:0000313" key="2">
    <source>
        <dbReference type="Proteomes" id="UP000294292"/>
    </source>
</evidence>
<dbReference type="RefSeq" id="WP_134209554.1">
    <property type="nucleotide sequence ID" value="NZ_CP038015.1"/>
</dbReference>
<dbReference type="EMBL" id="CP038015">
    <property type="protein sequence ID" value="QBP40883.1"/>
    <property type="molecule type" value="Genomic_DNA"/>
</dbReference>
<dbReference type="Gene3D" id="1.10.287.1890">
    <property type="match status" value="1"/>
</dbReference>
<dbReference type="Pfam" id="PF04816">
    <property type="entry name" value="TrmK"/>
    <property type="match status" value="1"/>
</dbReference>
<dbReference type="Gene3D" id="3.40.50.150">
    <property type="entry name" value="Vaccinia Virus protein VP39"/>
    <property type="match status" value="1"/>
</dbReference>
<name>A0A4P6ZX88_9BACL</name>
<reference evidence="1 2" key="1">
    <citation type="submission" date="2019-03" db="EMBL/GenBank/DDBJ databases">
        <title>Complete genome sequence of Paenisporosarcina antarctica CGMCC 1.6503T.</title>
        <authorList>
            <person name="Rong J.-C."/>
            <person name="Chi N.-Y."/>
            <person name="Zhang Q.-F."/>
        </authorList>
    </citation>
    <scope>NUCLEOTIDE SEQUENCE [LARGE SCALE GENOMIC DNA]</scope>
    <source>
        <strain evidence="1 2">CGMCC 1.6503</strain>
    </source>
</reference>
<organism evidence="1 2">
    <name type="scientific">Paenisporosarcina antarctica</name>
    <dbReference type="NCBI Taxonomy" id="417367"/>
    <lineage>
        <taxon>Bacteria</taxon>
        <taxon>Bacillati</taxon>
        <taxon>Bacillota</taxon>
        <taxon>Bacilli</taxon>
        <taxon>Bacillales</taxon>
        <taxon>Caryophanaceae</taxon>
        <taxon>Paenisporosarcina</taxon>
    </lineage>
</organism>
<keyword evidence="1" id="KW-0489">Methyltransferase</keyword>
<dbReference type="InterPro" id="IPR006901">
    <property type="entry name" value="TrmK"/>
</dbReference>
<dbReference type="GO" id="GO:0032259">
    <property type="term" value="P:methylation"/>
    <property type="evidence" value="ECO:0007669"/>
    <property type="project" value="UniProtKB-KW"/>
</dbReference>
<dbReference type="AlphaFoldDB" id="A0A4P6ZX88"/>
<keyword evidence="2" id="KW-1185">Reference proteome</keyword>
<dbReference type="PIRSF" id="PIRSF018637">
    <property type="entry name" value="TrmK"/>
    <property type="match status" value="1"/>
</dbReference>
<proteinExistence type="predicted"/>
<evidence type="ECO:0000313" key="1">
    <source>
        <dbReference type="EMBL" id="QBP40883.1"/>
    </source>
</evidence>
<dbReference type="PANTHER" id="PTHR38451:SF1">
    <property type="entry name" value="TRNA (ADENINE(22)-N(1))-METHYLTRANSFERASE"/>
    <property type="match status" value="1"/>
</dbReference>
<dbReference type="OrthoDB" id="5881184at2"/>
<protein>
    <submittedName>
        <fullName evidence="1">tRNA (Adenine(22)-N(1))-methyltransferase TrmK</fullName>
    </submittedName>
</protein>
<dbReference type="Proteomes" id="UP000294292">
    <property type="component" value="Chromosome"/>
</dbReference>
<gene>
    <name evidence="1" type="ORF">E2636_06985</name>
</gene>
<dbReference type="SUPFAM" id="SSF53335">
    <property type="entry name" value="S-adenosyl-L-methionine-dependent methyltransferases"/>
    <property type="match status" value="1"/>
</dbReference>
<dbReference type="GO" id="GO:0160105">
    <property type="term" value="F:tRNA (adenine(22)-N1)-methyltransferase activity"/>
    <property type="evidence" value="ECO:0007669"/>
    <property type="project" value="InterPro"/>
</dbReference>
<accession>A0A4P6ZX88</accession>